<feature type="coiled-coil region" evidence="1">
    <location>
        <begin position="1017"/>
        <end position="1051"/>
    </location>
</feature>
<feature type="region of interest" description="Disordered" evidence="2">
    <location>
        <begin position="291"/>
        <end position="323"/>
    </location>
</feature>
<feature type="compositionally biased region" description="Polar residues" evidence="2">
    <location>
        <begin position="296"/>
        <end position="307"/>
    </location>
</feature>
<accession>A0A9Q0NBW1</accession>
<evidence type="ECO:0000259" key="3">
    <source>
        <dbReference type="Pfam" id="PF10650"/>
    </source>
</evidence>
<feature type="region of interest" description="Disordered" evidence="2">
    <location>
        <begin position="776"/>
        <end position="804"/>
    </location>
</feature>
<evidence type="ECO:0000313" key="4">
    <source>
        <dbReference type="EMBL" id="KAJ6647460.1"/>
    </source>
</evidence>
<feature type="region of interest" description="Disordered" evidence="2">
    <location>
        <begin position="818"/>
        <end position="839"/>
    </location>
</feature>
<feature type="region of interest" description="Disordered" evidence="2">
    <location>
        <begin position="83"/>
        <end position="148"/>
    </location>
</feature>
<evidence type="ECO:0000256" key="2">
    <source>
        <dbReference type="SAM" id="MobiDB-lite"/>
    </source>
</evidence>
<organism evidence="4 5">
    <name type="scientific">Pseudolycoriella hygida</name>
    <dbReference type="NCBI Taxonomy" id="35572"/>
    <lineage>
        <taxon>Eukaryota</taxon>
        <taxon>Metazoa</taxon>
        <taxon>Ecdysozoa</taxon>
        <taxon>Arthropoda</taxon>
        <taxon>Hexapoda</taxon>
        <taxon>Insecta</taxon>
        <taxon>Pterygota</taxon>
        <taxon>Neoptera</taxon>
        <taxon>Endopterygota</taxon>
        <taxon>Diptera</taxon>
        <taxon>Nematocera</taxon>
        <taxon>Sciaroidea</taxon>
        <taxon>Sciaridae</taxon>
        <taxon>Pseudolycoriella</taxon>
    </lineage>
</organism>
<dbReference type="EMBL" id="WJQU01000001">
    <property type="protein sequence ID" value="KAJ6647460.1"/>
    <property type="molecule type" value="Genomic_DNA"/>
</dbReference>
<feature type="compositionally biased region" description="Acidic residues" evidence="2">
    <location>
        <begin position="310"/>
        <end position="320"/>
    </location>
</feature>
<proteinExistence type="predicted"/>
<sequence length="1238" mass="138864">MKEGEIVDVNDDDIYETIISSDDEVDEDHLRRRIEELEAKNSELEKIASISKTYDYGYGAGNFIDLVADDDCDDDESYYMHPSKYELSSYSSSRRRSRSKRRKTSKREGKKSKRYKPYREERSKKTQPNRTRKCSDSESSSNEEYKLDPKKLQAALKRNTSFVHSTTLKRKLDGVSKTVEEFVKAKEDVDDEDISSSLDILQLLEDIKNEGIDQRNNDFITEEETETGLTEQDLRIIALKSAILKKAEARKKRKIIESQPYSPTDDIIMENVIVSKVNVNAKPKDELDNMEISPAVSPTNQDGSSQPIDMELESSEDENEKGEMQQQVIPMSPTADHVKNKCTAFKNLNMSVPVPDEQSLSNVNVPEQTNQISLSSDLSEQLKQQEEEEERALRESLLAGLKTSKRRLGNVKPQAMQEEIAAPTNNSISDATTETEHLRKQAISSMQKRRNLHKNLLPNPFAQKFTVQIPKPMEMSMPQITSNLKEALKRIKERQSVEADVASNDISAKIIANKVRRDEVPLSPIQIEAKKSTKKLPDCNETIEQNGVKASGETIVCDPIVNITCKQNGVKESSKTTPSEPIVHVARKQNGVKASHKTIPSHPVVTMACKQNGVKASTETVASNSIMEKSVPVNNKSNDVLKNVTCNNSAVETKTKEVKKIEIGILDEEDAAIRSLKAIAQRKVISEPNISLNQKENQLLRKASPKRTIEDKLAITRKAKINNVKVSRVITTAVEKPVKKMIIQVNNSDTESDDWELGQQSSDTAFNQRSYSGVASPASQSFLPSSPANVTDEKSVDNTSVNNDTFQRKLDEYLKSARTKVEQSKQETQPLKKASSLVSHLPPSSQLEYRRLINRMALLEREKMLKMSKAKVSKTKPSTNISVTISNDLCNPQPLVNNQTLQVDGNQNETEASAPKDNVEVPVQTENELSIPSEKMDQDSSIKDDNTNVPQQIVAQTKTTSKSCDSSEKSTNLLRNLSTLSEDDKKNCLRKIESEYMKHSELYLLDIKSMSLLVNKARQEKEKQLQMEFQVDELQAKIEELKKQLVIQKSTVSKLYPDISTSHKNIMKKRTKSLQLNKKCLLIGNEIMGADYKIPCDPKAEIAQKVKSLSSETKILRNMKKPNVFNKSMHAAESTGIEDKSSLKEIVNHTPVVAASDEVPQSSEISNISSKTSALVKHLCNDYLQTHDNIPAPYTIIKYSSPLDHMKNVGTTNPDSIVCPFQLSGSCADKECTYQHLS</sequence>
<reference evidence="4" key="1">
    <citation type="submission" date="2022-07" db="EMBL/GenBank/DDBJ databases">
        <authorList>
            <person name="Trinca V."/>
            <person name="Uliana J.V.C."/>
            <person name="Torres T.T."/>
            <person name="Ward R.J."/>
            <person name="Monesi N."/>
        </authorList>
    </citation>
    <scope>NUCLEOTIDE SEQUENCE</scope>
    <source>
        <strain evidence="4">HSMRA1968</strain>
        <tissue evidence="4">Whole embryos</tissue>
    </source>
</reference>
<comment type="caution">
    <text evidence="4">The sequence shown here is derived from an EMBL/GenBank/DDBJ whole genome shotgun (WGS) entry which is preliminary data.</text>
</comment>
<dbReference type="Proteomes" id="UP001151699">
    <property type="component" value="Chromosome A"/>
</dbReference>
<dbReference type="InterPro" id="IPR019607">
    <property type="entry name" value="Putative_zinc-finger_domain"/>
</dbReference>
<gene>
    <name evidence="4" type="ORF">Bhyg_02683</name>
</gene>
<feature type="compositionally biased region" description="Polar residues" evidence="2">
    <location>
        <begin position="776"/>
        <end position="789"/>
    </location>
</feature>
<feature type="compositionally biased region" description="Basic residues" evidence="2">
    <location>
        <begin position="93"/>
        <end position="116"/>
    </location>
</feature>
<feature type="domain" description="Putative zinc-finger" evidence="3">
    <location>
        <begin position="1219"/>
        <end position="1237"/>
    </location>
</feature>
<keyword evidence="5" id="KW-1185">Reference proteome</keyword>
<evidence type="ECO:0000313" key="5">
    <source>
        <dbReference type="Proteomes" id="UP001151699"/>
    </source>
</evidence>
<keyword evidence="1" id="KW-0175">Coiled coil</keyword>
<evidence type="ECO:0000256" key="1">
    <source>
        <dbReference type="SAM" id="Coils"/>
    </source>
</evidence>
<feature type="compositionally biased region" description="Basic and acidic residues" evidence="2">
    <location>
        <begin position="934"/>
        <end position="946"/>
    </location>
</feature>
<dbReference type="OrthoDB" id="8197317at2759"/>
<name>A0A9Q0NBW1_9DIPT</name>
<protein>
    <recommendedName>
        <fullName evidence="3">Putative zinc-finger domain-containing protein</fullName>
    </recommendedName>
</protein>
<dbReference type="AlphaFoldDB" id="A0A9Q0NBW1"/>
<feature type="region of interest" description="Disordered" evidence="2">
    <location>
        <begin position="927"/>
        <end position="948"/>
    </location>
</feature>
<dbReference type="Pfam" id="PF10650">
    <property type="entry name" value="zf-C3H1"/>
    <property type="match status" value="1"/>
</dbReference>